<evidence type="ECO:0000256" key="3">
    <source>
        <dbReference type="ARBA" id="ARBA00006702"/>
    </source>
</evidence>
<proteinExistence type="inferred from homology"/>
<evidence type="ECO:0000259" key="13">
    <source>
        <dbReference type="PROSITE" id="PS51746"/>
    </source>
</evidence>
<feature type="domain" description="PPM-type phosphatase" evidence="13">
    <location>
        <begin position="51"/>
        <end position="350"/>
    </location>
</feature>
<dbReference type="PROSITE" id="PS01032">
    <property type="entry name" value="PPM_1"/>
    <property type="match status" value="1"/>
</dbReference>
<dbReference type="PROSITE" id="PS51746">
    <property type="entry name" value="PPM_2"/>
    <property type="match status" value="1"/>
</dbReference>
<dbReference type="EC" id="3.1.3.16" evidence="4"/>
<dbReference type="PANTHER" id="PTHR47992">
    <property type="entry name" value="PROTEIN PHOSPHATASE"/>
    <property type="match status" value="1"/>
</dbReference>
<sequence length="386" mass="43090">MWPWLEKIASACWDRVRRYALTKKDEDESDADASADDLLWSRDLARHATGEFSFAVVQANEVLEDHSQVETGAAATFVGVYDGHGGAEASRFISNHLSAHIVRLAQEHGTMSEDVVRNAFSATEEGFMSLVRRTHLIKPAMTTIGSCCLVGIIWRGTLYLANLGDSRAVVGCSNEPNKIVAEQLTRDHNAGMEEIRQELKSLHPDDSQIVVLKNGVWRIKGIIQVSRSIGDAYLKKREFALDQSTARFHLPEPLRRPVLTSEPSIYSRVLSSQDRFLIFASDGLWEHISNQQAVEIVYNSPREGIARRLVEAALKEAARKREMKYGDIKKLDKGVRRYFHDDITVVVIFIDHELRQEGSASVPELSVRGFVDAGGPSSFSGLNDIT</sequence>
<evidence type="ECO:0000313" key="15">
    <source>
        <dbReference type="Proteomes" id="UP001497457"/>
    </source>
</evidence>
<keyword evidence="15" id="KW-1185">Reference proteome</keyword>
<evidence type="ECO:0000256" key="11">
    <source>
        <dbReference type="ARBA" id="ARBA00048336"/>
    </source>
</evidence>
<comment type="cofactor">
    <cofactor evidence="1">
        <name>Mn(2+)</name>
        <dbReference type="ChEBI" id="CHEBI:29035"/>
    </cofactor>
</comment>
<dbReference type="AlphaFoldDB" id="A0ABC9C5P1"/>
<dbReference type="CDD" id="cd00143">
    <property type="entry name" value="PP2Cc"/>
    <property type="match status" value="1"/>
</dbReference>
<organism evidence="14 15">
    <name type="scientific">Urochloa decumbens</name>
    <dbReference type="NCBI Taxonomy" id="240449"/>
    <lineage>
        <taxon>Eukaryota</taxon>
        <taxon>Viridiplantae</taxon>
        <taxon>Streptophyta</taxon>
        <taxon>Embryophyta</taxon>
        <taxon>Tracheophyta</taxon>
        <taxon>Spermatophyta</taxon>
        <taxon>Magnoliopsida</taxon>
        <taxon>Liliopsida</taxon>
        <taxon>Poales</taxon>
        <taxon>Poaceae</taxon>
        <taxon>PACMAD clade</taxon>
        <taxon>Panicoideae</taxon>
        <taxon>Panicodae</taxon>
        <taxon>Paniceae</taxon>
        <taxon>Melinidinae</taxon>
        <taxon>Urochloa</taxon>
    </lineage>
</organism>
<evidence type="ECO:0000256" key="4">
    <source>
        <dbReference type="ARBA" id="ARBA00013081"/>
    </source>
</evidence>
<accession>A0ABC9C5P1</accession>
<comment type="catalytic activity">
    <reaction evidence="10">
        <text>O-phospho-L-seryl-[protein] + H2O = L-seryl-[protein] + phosphate</text>
        <dbReference type="Rhea" id="RHEA:20629"/>
        <dbReference type="Rhea" id="RHEA-COMP:9863"/>
        <dbReference type="Rhea" id="RHEA-COMP:11604"/>
        <dbReference type="ChEBI" id="CHEBI:15377"/>
        <dbReference type="ChEBI" id="CHEBI:29999"/>
        <dbReference type="ChEBI" id="CHEBI:43474"/>
        <dbReference type="ChEBI" id="CHEBI:83421"/>
        <dbReference type="EC" id="3.1.3.16"/>
    </reaction>
</comment>
<comment type="cofactor">
    <cofactor evidence="2">
        <name>Mg(2+)</name>
        <dbReference type="ChEBI" id="CHEBI:18420"/>
    </cofactor>
</comment>
<dbReference type="GO" id="GO:0004722">
    <property type="term" value="F:protein serine/threonine phosphatase activity"/>
    <property type="evidence" value="ECO:0007669"/>
    <property type="project" value="UniProtKB-EC"/>
</dbReference>
<evidence type="ECO:0000256" key="2">
    <source>
        <dbReference type="ARBA" id="ARBA00001946"/>
    </source>
</evidence>
<protein>
    <recommendedName>
        <fullName evidence="4">protein-serine/threonine phosphatase</fullName>
        <ecNumber evidence="4">3.1.3.16</ecNumber>
    </recommendedName>
</protein>
<keyword evidence="5" id="KW-0479">Metal-binding</keyword>
<evidence type="ECO:0000256" key="12">
    <source>
        <dbReference type="RuleBase" id="RU003465"/>
    </source>
</evidence>
<dbReference type="InterPro" id="IPR036457">
    <property type="entry name" value="PPM-type-like_dom_sf"/>
</dbReference>
<keyword evidence="6 12" id="KW-0378">Hydrolase</keyword>
<evidence type="ECO:0000313" key="14">
    <source>
        <dbReference type="EMBL" id="CAL5015247.1"/>
    </source>
</evidence>
<dbReference type="InterPro" id="IPR001932">
    <property type="entry name" value="PPM-type_phosphatase-like_dom"/>
</dbReference>
<dbReference type="EMBL" id="OZ075139">
    <property type="protein sequence ID" value="CAL5015247.1"/>
    <property type="molecule type" value="Genomic_DNA"/>
</dbReference>
<dbReference type="InterPro" id="IPR000222">
    <property type="entry name" value="PP2C_BS"/>
</dbReference>
<dbReference type="SMART" id="SM00332">
    <property type="entry name" value="PP2Cc"/>
    <property type="match status" value="1"/>
</dbReference>
<dbReference type="InterPro" id="IPR015655">
    <property type="entry name" value="PP2C"/>
</dbReference>
<keyword evidence="8 12" id="KW-0904">Protein phosphatase</keyword>
<evidence type="ECO:0000256" key="9">
    <source>
        <dbReference type="ARBA" id="ARBA00023211"/>
    </source>
</evidence>
<evidence type="ECO:0000256" key="1">
    <source>
        <dbReference type="ARBA" id="ARBA00001936"/>
    </source>
</evidence>
<keyword evidence="9" id="KW-0464">Manganese</keyword>
<dbReference type="Proteomes" id="UP001497457">
    <property type="component" value="Chromosome 29rd"/>
</dbReference>
<keyword evidence="7" id="KW-0460">Magnesium</keyword>
<comment type="catalytic activity">
    <reaction evidence="11">
        <text>O-phospho-L-threonyl-[protein] + H2O = L-threonyl-[protein] + phosphate</text>
        <dbReference type="Rhea" id="RHEA:47004"/>
        <dbReference type="Rhea" id="RHEA-COMP:11060"/>
        <dbReference type="Rhea" id="RHEA-COMP:11605"/>
        <dbReference type="ChEBI" id="CHEBI:15377"/>
        <dbReference type="ChEBI" id="CHEBI:30013"/>
        <dbReference type="ChEBI" id="CHEBI:43474"/>
        <dbReference type="ChEBI" id="CHEBI:61977"/>
        <dbReference type="EC" id="3.1.3.16"/>
    </reaction>
</comment>
<gene>
    <name evidence="14" type="ORF">URODEC1_LOCUS72457</name>
</gene>
<dbReference type="Pfam" id="PF00481">
    <property type="entry name" value="PP2C"/>
    <property type="match status" value="1"/>
</dbReference>
<dbReference type="GO" id="GO:0046872">
    <property type="term" value="F:metal ion binding"/>
    <property type="evidence" value="ECO:0007669"/>
    <property type="project" value="UniProtKB-KW"/>
</dbReference>
<reference evidence="14" key="1">
    <citation type="submission" date="2024-10" db="EMBL/GenBank/DDBJ databases">
        <authorList>
            <person name="Ryan C."/>
        </authorList>
    </citation>
    <scope>NUCLEOTIDE SEQUENCE [LARGE SCALE GENOMIC DNA]</scope>
</reference>
<dbReference type="Gene3D" id="3.60.40.10">
    <property type="entry name" value="PPM-type phosphatase domain"/>
    <property type="match status" value="1"/>
</dbReference>
<dbReference type="FunFam" id="3.60.40.10:FF:000020">
    <property type="entry name" value="Probable protein phosphatase 2C 42"/>
    <property type="match status" value="1"/>
</dbReference>
<evidence type="ECO:0000256" key="7">
    <source>
        <dbReference type="ARBA" id="ARBA00022842"/>
    </source>
</evidence>
<name>A0ABC9C5P1_9POAL</name>
<evidence type="ECO:0000256" key="8">
    <source>
        <dbReference type="ARBA" id="ARBA00022912"/>
    </source>
</evidence>
<evidence type="ECO:0000256" key="6">
    <source>
        <dbReference type="ARBA" id="ARBA00022801"/>
    </source>
</evidence>
<dbReference type="SUPFAM" id="SSF81606">
    <property type="entry name" value="PP2C-like"/>
    <property type="match status" value="1"/>
</dbReference>
<evidence type="ECO:0000256" key="10">
    <source>
        <dbReference type="ARBA" id="ARBA00047761"/>
    </source>
</evidence>
<evidence type="ECO:0000256" key="5">
    <source>
        <dbReference type="ARBA" id="ARBA00022723"/>
    </source>
</evidence>
<comment type="similarity">
    <text evidence="3 12">Belongs to the PP2C family.</text>
</comment>